<dbReference type="WBParaSite" id="ACRNAN_scaffold15292.g32582.t1">
    <property type="protein sequence ID" value="ACRNAN_scaffold15292.g32582.t1"/>
    <property type="gene ID" value="ACRNAN_scaffold15292.g32582"/>
</dbReference>
<accession>A0A914CWT9</accession>
<sequence>MIFSLPFYYGSPEDPAISEYLKDYHKLQSLASATGDASKINRLKFHMRGHAGDVAEAIDKTGFVDSLSVWPHFFSCFANEAKNEDKLTFPACRSVCLWYLLGEISYSRVLLLKM</sequence>
<name>A0A914CWT9_9BILA</name>
<organism evidence="1 2">
    <name type="scientific">Acrobeloides nanus</name>
    <dbReference type="NCBI Taxonomy" id="290746"/>
    <lineage>
        <taxon>Eukaryota</taxon>
        <taxon>Metazoa</taxon>
        <taxon>Ecdysozoa</taxon>
        <taxon>Nematoda</taxon>
        <taxon>Chromadorea</taxon>
        <taxon>Rhabditida</taxon>
        <taxon>Tylenchina</taxon>
        <taxon>Cephalobomorpha</taxon>
        <taxon>Cephaloboidea</taxon>
        <taxon>Cephalobidae</taxon>
        <taxon>Acrobeloides</taxon>
    </lineage>
</organism>
<dbReference type="Proteomes" id="UP000887540">
    <property type="component" value="Unplaced"/>
</dbReference>
<keyword evidence="1" id="KW-1185">Reference proteome</keyword>
<evidence type="ECO:0000313" key="2">
    <source>
        <dbReference type="WBParaSite" id="ACRNAN_scaffold15292.g32582.t1"/>
    </source>
</evidence>
<evidence type="ECO:0000313" key="1">
    <source>
        <dbReference type="Proteomes" id="UP000887540"/>
    </source>
</evidence>
<protein>
    <submittedName>
        <fullName evidence="2">Uncharacterized protein</fullName>
    </submittedName>
</protein>
<proteinExistence type="predicted"/>
<dbReference type="AlphaFoldDB" id="A0A914CWT9"/>
<reference evidence="2" key="1">
    <citation type="submission" date="2022-11" db="UniProtKB">
        <authorList>
            <consortium name="WormBaseParasite"/>
        </authorList>
    </citation>
    <scope>IDENTIFICATION</scope>
</reference>